<gene>
    <name evidence="3" type="ORF">AKJ09_07742</name>
</gene>
<evidence type="ECO:0000313" key="4">
    <source>
        <dbReference type="Proteomes" id="UP000064967"/>
    </source>
</evidence>
<dbReference type="KEGG" id="llu:AKJ09_07742"/>
<organism evidence="3 4">
    <name type="scientific">Labilithrix luteola</name>
    <dbReference type="NCBI Taxonomy" id="1391654"/>
    <lineage>
        <taxon>Bacteria</taxon>
        <taxon>Pseudomonadati</taxon>
        <taxon>Myxococcota</taxon>
        <taxon>Polyangia</taxon>
        <taxon>Polyangiales</taxon>
        <taxon>Labilitrichaceae</taxon>
        <taxon>Labilithrix</taxon>
    </lineage>
</organism>
<dbReference type="AlphaFoldDB" id="A0A0K1Q5S2"/>
<feature type="region of interest" description="Disordered" evidence="1">
    <location>
        <begin position="56"/>
        <end position="75"/>
    </location>
</feature>
<dbReference type="Proteomes" id="UP000064967">
    <property type="component" value="Chromosome"/>
</dbReference>
<protein>
    <submittedName>
        <fullName evidence="3">Uncharacterized protein</fullName>
    </submittedName>
</protein>
<keyword evidence="4" id="KW-1185">Reference proteome</keyword>
<proteinExistence type="predicted"/>
<reference evidence="3 4" key="1">
    <citation type="submission" date="2015-08" db="EMBL/GenBank/DDBJ databases">
        <authorList>
            <person name="Babu N.S."/>
            <person name="Beckwith C.J."/>
            <person name="Beseler K.G."/>
            <person name="Brison A."/>
            <person name="Carone J.V."/>
            <person name="Caskin T.P."/>
            <person name="Diamond M."/>
            <person name="Durham M.E."/>
            <person name="Foxe J.M."/>
            <person name="Go M."/>
            <person name="Henderson B.A."/>
            <person name="Jones I.B."/>
            <person name="McGettigan J.A."/>
            <person name="Micheletti S.J."/>
            <person name="Nasrallah M.E."/>
            <person name="Ortiz D."/>
            <person name="Piller C.R."/>
            <person name="Privatt S.R."/>
            <person name="Schneider S.L."/>
            <person name="Sharp S."/>
            <person name="Smith T.C."/>
            <person name="Stanton J.D."/>
            <person name="Ullery H.E."/>
            <person name="Wilson R.J."/>
            <person name="Serrano M.G."/>
            <person name="Buck G."/>
            <person name="Lee V."/>
            <person name="Wang Y."/>
            <person name="Carvalho R."/>
            <person name="Voegtly L."/>
            <person name="Shi R."/>
            <person name="Duckworth R."/>
            <person name="Johnson A."/>
            <person name="Loviza R."/>
            <person name="Walstead R."/>
            <person name="Shah Z."/>
            <person name="Kiflezghi M."/>
            <person name="Wade K."/>
            <person name="Ball S.L."/>
            <person name="Bradley K.W."/>
            <person name="Asai D.J."/>
            <person name="Bowman C.A."/>
            <person name="Russell D.A."/>
            <person name="Pope W.H."/>
            <person name="Jacobs-Sera D."/>
            <person name="Hendrix R.W."/>
            <person name="Hatfull G.F."/>
        </authorList>
    </citation>
    <scope>NUCLEOTIDE SEQUENCE [LARGE SCALE GENOMIC DNA]</scope>
    <source>
        <strain evidence="3 4">DSM 27648</strain>
    </source>
</reference>
<dbReference type="EMBL" id="CP012333">
    <property type="protein sequence ID" value="AKV01079.1"/>
    <property type="molecule type" value="Genomic_DNA"/>
</dbReference>
<dbReference type="RefSeq" id="WP_146652244.1">
    <property type="nucleotide sequence ID" value="NZ_CP012333.1"/>
</dbReference>
<evidence type="ECO:0000313" key="3">
    <source>
        <dbReference type="EMBL" id="AKV01079.1"/>
    </source>
</evidence>
<name>A0A0K1Q5S2_9BACT</name>
<accession>A0A0K1Q5S2</accession>
<keyword evidence="2" id="KW-0732">Signal</keyword>
<evidence type="ECO:0000256" key="2">
    <source>
        <dbReference type="SAM" id="SignalP"/>
    </source>
</evidence>
<dbReference type="PROSITE" id="PS51257">
    <property type="entry name" value="PROKAR_LIPOPROTEIN"/>
    <property type="match status" value="1"/>
</dbReference>
<feature type="signal peptide" evidence="2">
    <location>
        <begin position="1"/>
        <end position="22"/>
    </location>
</feature>
<evidence type="ECO:0000256" key="1">
    <source>
        <dbReference type="SAM" id="MobiDB-lite"/>
    </source>
</evidence>
<feature type="chain" id="PRO_5005466858" evidence="2">
    <location>
        <begin position="23"/>
        <end position="149"/>
    </location>
</feature>
<sequence length="149" mass="14799">MGLSVRRGMFAFAIFSALPLLVACPKKETPQVDAAPPPAPAVVEDAAPTLLVPMEEDAATDAAADADAAKKATGPGVPTNVARLKQCCAQLRTQAKAMGSSPEAGMITAAAAQCDTMAGGLGASGTAPELGVIKGLLAGRNIPPICAGF</sequence>